<organism evidence="2">
    <name type="scientific">uncultured marine virus</name>
    <dbReference type="NCBI Taxonomy" id="186617"/>
    <lineage>
        <taxon>Viruses</taxon>
        <taxon>environmental samples</taxon>
    </lineage>
</organism>
<protein>
    <submittedName>
        <fullName evidence="2">Uncharacterized protein</fullName>
    </submittedName>
</protein>
<feature type="compositionally biased region" description="Basic and acidic residues" evidence="1">
    <location>
        <begin position="64"/>
        <end position="74"/>
    </location>
</feature>
<feature type="compositionally biased region" description="Polar residues" evidence="1">
    <location>
        <begin position="42"/>
        <end position="56"/>
    </location>
</feature>
<reference evidence="2" key="1">
    <citation type="journal article" date="2015" name="Front. Microbiol.">
        <title>Combining genomic sequencing methods to explore viral diversity and reveal potential virus-host interactions.</title>
        <authorList>
            <person name="Chow C.E."/>
            <person name="Winget D.M."/>
            <person name="White R.A.III."/>
            <person name="Hallam S.J."/>
            <person name="Suttle C.A."/>
        </authorList>
    </citation>
    <scope>NUCLEOTIDE SEQUENCE</scope>
    <source>
        <strain evidence="2">Oxic1_1</strain>
    </source>
</reference>
<evidence type="ECO:0000256" key="1">
    <source>
        <dbReference type="SAM" id="MobiDB-lite"/>
    </source>
</evidence>
<feature type="region of interest" description="Disordered" evidence="1">
    <location>
        <begin position="36"/>
        <end position="74"/>
    </location>
</feature>
<evidence type="ECO:0000313" key="2">
    <source>
        <dbReference type="EMBL" id="AKH47539.1"/>
    </source>
</evidence>
<proteinExistence type="predicted"/>
<reference evidence="2" key="2">
    <citation type="submission" date="2015-03" db="EMBL/GenBank/DDBJ databases">
        <authorList>
            <person name="Chow C.-E.T."/>
            <person name="Winget D.M."/>
            <person name="White R.A.III."/>
            <person name="Hallam S.J."/>
            <person name="Suttle C.A."/>
        </authorList>
    </citation>
    <scope>NUCLEOTIDE SEQUENCE</scope>
    <source>
        <strain evidence="2">Oxic1_1</strain>
    </source>
</reference>
<sequence length="74" mass="8096">MMLLERGLLSFFSFWRASACALRPASPVAGIRCSPVRWPRSGDQSSVRSGRSSHQPQPCGRDPSCSDRRSQGCA</sequence>
<dbReference type="EMBL" id="KR029596">
    <property type="protein sequence ID" value="AKH47539.1"/>
    <property type="molecule type" value="Genomic_DNA"/>
</dbReference>
<name>A0A0F7L4T1_9VIRU</name>
<accession>A0A0F7L4T1</accession>